<protein>
    <submittedName>
        <fullName evidence="1">Uncharacterized protein</fullName>
    </submittedName>
</protein>
<dbReference type="EMBL" id="PCTN01000132">
    <property type="protein sequence ID" value="PIP75576.1"/>
    <property type="molecule type" value="Genomic_DNA"/>
</dbReference>
<evidence type="ECO:0000313" key="2">
    <source>
        <dbReference type="Proteomes" id="UP000230159"/>
    </source>
</evidence>
<reference evidence="1 2" key="1">
    <citation type="submission" date="2017-09" db="EMBL/GenBank/DDBJ databases">
        <title>Depth-based differentiation of microbial function through sediment-hosted aquifers and enrichment of novel symbionts in the deep terrestrial subsurface.</title>
        <authorList>
            <person name="Probst A.J."/>
            <person name="Ladd B."/>
            <person name="Jarett J.K."/>
            <person name="Geller-Mcgrath D.E."/>
            <person name="Sieber C.M."/>
            <person name="Emerson J.B."/>
            <person name="Anantharaman K."/>
            <person name="Thomas B.C."/>
            <person name="Malmstrom R."/>
            <person name="Stieglmeier M."/>
            <person name="Klingl A."/>
            <person name="Woyke T."/>
            <person name="Ryan C.M."/>
            <person name="Banfield J.F."/>
        </authorList>
    </citation>
    <scope>NUCLEOTIDE SEQUENCE [LARGE SCALE GENOMIC DNA]</scope>
    <source>
        <strain evidence="1">CG22_combo_CG10-13_8_21_14_all_39_9</strain>
    </source>
</reference>
<dbReference type="AlphaFoldDB" id="A0A2H0D0B0"/>
<proteinExistence type="predicted"/>
<feature type="non-terminal residue" evidence="1">
    <location>
        <position position="64"/>
    </location>
</feature>
<sequence>MSKYFVKPKSKIFFILILAIFLLVGFGVFTVSDSAEAETTCETSKNTNEPLCTCETSKNTNEPL</sequence>
<evidence type="ECO:0000313" key="1">
    <source>
        <dbReference type="EMBL" id="PIP75576.1"/>
    </source>
</evidence>
<name>A0A2H0D0B0_9BACT</name>
<dbReference type="Proteomes" id="UP000230159">
    <property type="component" value="Unassembled WGS sequence"/>
</dbReference>
<organism evidence="1 2">
    <name type="scientific">Candidatus Kuenenbacteria bacterium CG22_combo_CG10-13_8_21_14_all_39_9</name>
    <dbReference type="NCBI Taxonomy" id="1974621"/>
    <lineage>
        <taxon>Bacteria</taxon>
        <taxon>Candidatus Kueneniibacteriota</taxon>
    </lineage>
</organism>
<comment type="caution">
    <text evidence="1">The sequence shown here is derived from an EMBL/GenBank/DDBJ whole genome shotgun (WGS) entry which is preliminary data.</text>
</comment>
<gene>
    <name evidence="1" type="ORF">COW86_03005</name>
</gene>
<accession>A0A2H0D0B0</accession>